<keyword evidence="6" id="KW-1185">Reference proteome</keyword>
<proteinExistence type="inferred from homology"/>
<feature type="chain" id="PRO_5047449693" evidence="4">
    <location>
        <begin position="23"/>
        <end position="403"/>
    </location>
</feature>
<dbReference type="Pfam" id="PF01547">
    <property type="entry name" value="SBP_bac_1"/>
    <property type="match status" value="1"/>
</dbReference>
<comment type="caution">
    <text evidence="5">The sequence shown here is derived from an EMBL/GenBank/DDBJ whole genome shotgun (WGS) entry which is preliminary data.</text>
</comment>
<organism evidence="5 6">
    <name type="scientific">Octadecabacter dasysiphoniae</name>
    <dbReference type="NCBI Taxonomy" id="2909341"/>
    <lineage>
        <taxon>Bacteria</taxon>
        <taxon>Pseudomonadati</taxon>
        <taxon>Pseudomonadota</taxon>
        <taxon>Alphaproteobacteria</taxon>
        <taxon>Rhodobacterales</taxon>
        <taxon>Roseobacteraceae</taxon>
        <taxon>Octadecabacter</taxon>
    </lineage>
</organism>
<dbReference type="EMBL" id="JAKGAQ010000001">
    <property type="protein sequence ID" value="MCF2870665.1"/>
    <property type="molecule type" value="Genomic_DNA"/>
</dbReference>
<name>A0ABS9CTU8_9RHOB</name>
<feature type="signal peptide" evidence="4">
    <location>
        <begin position="1"/>
        <end position="22"/>
    </location>
</feature>
<evidence type="ECO:0000256" key="2">
    <source>
        <dbReference type="ARBA" id="ARBA00022448"/>
    </source>
</evidence>
<dbReference type="PANTHER" id="PTHR30061">
    <property type="entry name" value="MALTOSE-BINDING PERIPLASMIC PROTEIN"/>
    <property type="match status" value="1"/>
</dbReference>
<evidence type="ECO:0000313" key="5">
    <source>
        <dbReference type="EMBL" id="MCF2870665.1"/>
    </source>
</evidence>
<evidence type="ECO:0000256" key="3">
    <source>
        <dbReference type="ARBA" id="ARBA00022729"/>
    </source>
</evidence>
<evidence type="ECO:0000256" key="4">
    <source>
        <dbReference type="SAM" id="SignalP"/>
    </source>
</evidence>
<comment type="similarity">
    <text evidence="1">Belongs to the bacterial solute-binding protein 1 family.</text>
</comment>
<evidence type="ECO:0000313" key="6">
    <source>
        <dbReference type="Proteomes" id="UP001200557"/>
    </source>
</evidence>
<keyword evidence="3 4" id="KW-0732">Signal</keyword>
<gene>
    <name evidence="5" type="ORF">L0664_06270</name>
</gene>
<dbReference type="InterPro" id="IPR006059">
    <property type="entry name" value="SBP"/>
</dbReference>
<dbReference type="SUPFAM" id="SSF53850">
    <property type="entry name" value="Periplasmic binding protein-like II"/>
    <property type="match status" value="1"/>
</dbReference>
<dbReference type="RefSeq" id="WP_235224762.1">
    <property type="nucleotide sequence ID" value="NZ_JAKGAQ010000001.1"/>
</dbReference>
<reference evidence="5 6" key="1">
    <citation type="submission" date="2022-01" db="EMBL/GenBank/DDBJ databases">
        <title>Octadecabacter sp. nov., isolated from a marine alga.</title>
        <authorList>
            <person name="Jin M.S."/>
            <person name="Kim H.M."/>
            <person name="Han D.M."/>
            <person name="Jung J.J."/>
            <person name="Jeon C.O."/>
        </authorList>
    </citation>
    <scope>NUCLEOTIDE SEQUENCE [LARGE SCALE GENOMIC DNA]</scope>
    <source>
        <strain evidence="5 6">G9-8</strain>
    </source>
</reference>
<accession>A0ABS9CTU8</accession>
<dbReference type="Proteomes" id="UP001200557">
    <property type="component" value="Unassembled WGS sequence"/>
</dbReference>
<sequence>MKLIKLTCAAALLSSGATVAFADGHAQELHFIMCGGEVRAADQAVVDQFEADNDGVTVNLEAVPWGTCQDKSLTLAAAGDPPSIAYMGSRTLRQLANNDLIVPANIQDDVIYQDGVLNTVTIEGTQWGYPHAFSTKALYINCDIVEASGQECVAPTTWDEMYAMAEGVVANTDSAGVGLAGKDFDNTMHQFLNYLYSNGGVVIDPATGESQLDSAQTRETLEFYGKLATVSQEGPTAWERDQLKDLFNDGQIAMYVQGPWGYGQHNEDINQLVAPVPAGPSGVSGTILITDSIVVFKGSGHEELAQELAQRITSGDSQYDLDSSWGLTPILDYAAMGKTDLYYEDGIWPNFTATISTGGPEPLLEDFKSLQSVFTNMIQGIILEDDTVDNLVTIAGEELADAL</sequence>
<dbReference type="Gene3D" id="3.40.190.10">
    <property type="entry name" value="Periplasmic binding protein-like II"/>
    <property type="match status" value="1"/>
</dbReference>
<keyword evidence="2" id="KW-0813">Transport</keyword>
<evidence type="ECO:0000256" key="1">
    <source>
        <dbReference type="ARBA" id="ARBA00008520"/>
    </source>
</evidence>
<dbReference type="CDD" id="cd13585">
    <property type="entry name" value="PBP2_TMBP_like"/>
    <property type="match status" value="1"/>
</dbReference>
<dbReference type="PANTHER" id="PTHR30061:SF50">
    <property type="entry name" value="MALTOSE_MALTODEXTRIN-BINDING PERIPLASMIC PROTEIN"/>
    <property type="match status" value="1"/>
</dbReference>
<protein>
    <submittedName>
        <fullName evidence="5">Sugar ABC transporter substrate-binding protein</fullName>
    </submittedName>
</protein>